<evidence type="ECO:0008006" key="3">
    <source>
        <dbReference type="Google" id="ProtNLM"/>
    </source>
</evidence>
<keyword evidence="2" id="KW-1185">Reference proteome</keyword>
<dbReference type="RefSeq" id="WP_217067469.1">
    <property type="nucleotide sequence ID" value="NZ_JAHQCS010000131.1"/>
</dbReference>
<protein>
    <recommendedName>
        <fullName evidence="3">Glycosyltransferase 2-like domain-containing protein</fullName>
    </recommendedName>
</protein>
<organism evidence="1 2">
    <name type="scientific">Evansella tamaricis</name>
    <dbReference type="NCBI Taxonomy" id="2069301"/>
    <lineage>
        <taxon>Bacteria</taxon>
        <taxon>Bacillati</taxon>
        <taxon>Bacillota</taxon>
        <taxon>Bacilli</taxon>
        <taxon>Bacillales</taxon>
        <taxon>Bacillaceae</taxon>
        <taxon>Evansella</taxon>
    </lineage>
</organism>
<evidence type="ECO:0000313" key="1">
    <source>
        <dbReference type="EMBL" id="MBU9713312.1"/>
    </source>
</evidence>
<dbReference type="Proteomes" id="UP000784880">
    <property type="component" value="Unassembled WGS sequence"/>
</dbReference>
<comment type="caution">
    <text evidence="1">The sequence shown here is derived from an EMBL/GenBank/DDBJ whole genome shotgun (WGS) entry which is preliminary data.</text>
</comment>
<name>A0ABS6JI12_9BACI</name>
<proteinExistence type="predicted"/>
<reference evidence="1 2" key="1">
    <citation type="submission" date="2021-06" db="EMBL/GenBank/DDBJ databases">
        <title>Bacillus sp. RD4P76, an endophyte from a halophyte.</title>
        <authorList>
            <person name="Sun J.-Q."/>
        </authorList>
    </citation>
    <scope>NUCLEOTIDE SEQUENCE [LARGE SCALE GENOMIC DNA]</scope>
    <source>
        <strain evidence="1 2">CGMCC 1.15917</strain>
    </source>
</reference>
<gene>
    <name evidence="1" type="ORF">KS419_16390</name>
</gene>
<sequence>MICIGMAVIPSRFKNLEESIPLLLKQCDQMFVHVNGATICPEFLKQHSKIKLSCSKQNKGAEMKFIGYNQTDGYYLTVDDDFLYPEDYVKKLIKVMKAYNNQIIACVHGSTFHPEKTVKNIAKNRKVFTSHKQLQKHTKILIPGTGTSCFYTKNMKISPEAFQDTNMVDWIIGCKAAKKKIPVIAIRRGKNWLKPLYRKKGIQKDKEYKCKIDKLVQKNLLYFKKMY</sequence>
<accession>A0ABS6JI12</accession>
<evidence type="ECO:0000313" key="2">
    <source>
        <dbReference type="Proteomes" id="UP000784880"/>
    </source>
</evidence>
<dbReference type="EMBL" id="JAHQCS010000131">
    <property type="protein sequence ID" value="MBU9713312.1"/>
    <property type="molecule type" value="Genomic_DNA"/>
</dbReference>